<evidence type="ECO:0000313" key="2">
    <source>
        <dbReference type="Proteomes" id="UP000501690"/>
    </source>
</evidence>
<dbReference type="AlphaFoldDB" id="A0A4D6MHQ7"/>
<accession>A0A4D6MHQ7</accession>
<protein>
    <submittedName>
        <fullName evidence="1">Uncharacterized protein</fullName>
    </submittedName>
</protein>
<gene>
    <name evidence="1" type="ORF">DEO72_LG7g1848</name>
</gene>
<dbReference type="EMBL" id="CP039351">
    <property type="protein sequence ID" value="QCE00558.1"/>
    <property type="molecule type" value="Genomic_DNA"/>
</dbReference>
<sequence>MQKLYKQITYTVFCCNYLMSFFMYNKRIPLIDLNCNYLMSFFMYNKRIPLIDLKFQ</sequence>
<keyword evidence="2" id="KW-1185">Reference proteome</keyword>
<organism evidence="1 2">
    <name type="scientific">Vigna unguiculata</name>
    <name type="common">Cowpea</name>
    <dbReference type="NCBI Taxonomy" id="3917"/>
    <lineage>
        <taxon>Eukaryota</taxon>
        <taxon>Viridiplantae</taxon>
        <taxon>Streptophyta</taxon>
        <taxon>Embryophyta</taxon>
        <taxon>Tracheophyta</taxon>
        <taxon>Spermatophyta</taxon>
        <taxon>Magnoliopsida</taxon>
        <taxon>eudicotyledons</taxon>
        <taxon>Gunneridae</taxon>
        <taxon>Pentapetalae</taxon>
        <taxon>rosids</taxon>
        <taxon>fabids</taxon>
        <taxon>Fabales</taxon>
        <taxon>Fabaceae</taxon>
        <taxon>Papilionoideae</taxon>
        <taxon>50 kb inversion clade</taxon>
        <taxon>NPAAA clade</taxon>
        <taxon>indigoferoid/millettioid clade</taxon>
        <taxon>Phaseoleae</taxon>
        <taxon>Vigna</taxon>
    </lineage>
</organism>
<reference evidence="1 2" key="1">
    <citation type="submission" date="2019-04" db="EMBL/GenBank/DDBJ databases">
        <title>An improved genome assembly and genetic linkage map for asparagus bean, Vigna unguiculata ssp. sesquipedialis.</title>
        <authorList>
            <person name="Xia Q."/>
            <person name="Zhang R."/>
            <person name="Dong Y."/>
        </authorList>
    </citation>
    <scope>NUCLEOTIDE SEQUENCE [LARGE SCALE GENOMIC DNA]</scope>
    <source>
        <tissue evidence="1">Leaf</tissue>
    </source>
</reference>
<name>A0A4D6MHQ7_VIGUN</name>
<proteinExistence type="predicted"/>
<dbReference type="Proteomes" id="UP000501690">
    <property type="component" value="Linkage Group LG7"/>
</dbReference>
<evidence type="ECO:0000313" key="1">
    <source>
        <dbReference type="EMBL" id="QCE00558.1"/>
    </source>
</evidence>